<feature type="domain" description="Helicase ATP-binding" evidence="1">
    <location>
        <begin position="141"/>
        <end position="312"/>
    </location>
</feature>
<reference evidence="3" key="1">
    <citation type="submission" date="2017-05" db="EMBL/GenBank/DDBJ databases">
        <authorList>
            <person name="Ray J."/>
            <person name="Price M."/>
            <person name="Deutschbauer A."/>
        </authorList>
    </citation>
    <scope>NUCLEOTIDE SEQUENCE [LARGE SCALE GENOMIC DNA]</scope>
    <source>
        <strain evidence="3">DSM 19842</strain>
    </source>
</reference>
<evidence type="ECO:0000259" key="1">
    <source>
        <dbReference type="PROSITE" id="PS51192"/>
    </source>
</evidence>
<protein>
    <recommendedName>
        <fullName evidence="1">Helicase ATP-binding domain-containing protein</fullName>
    </recommendedName>
</protein>
<evidence type="ECO:0000313" key="3">
    <source>
        <dbReference type="Proteomes" id="UP000266292"/>
    </source>
</evidence>
<dbReference type="CDD" id="cd17926">
    <property type="entry name" value="DEXHc_RE"/>
    <property type="match status" value="1"/>
</dbReference>
<dbReference type="GO" id="GO:0005524">
    <property type="term" value="F:ATP binding"/>
    <property type="evidence" value="ECO:0007669"/>
    <property type="project" value="InterPro"/>
</dbReference>
<dbReference type="GO" id="GO:0016787">
    <property type="term" value="F:hydrolase activity"/>
    <property type="evidence" value="ECO:0007669"/>
    <property type="project" value="InterPro"/>
</dbReference>
<dbReference type="AlphaFoldDB" id="A0A1X9YSD4"/>
<dbReference type="EMBL" id="CP021235">
    <property type="protein sequence ID" value="ARS35789.1"/>
    <property type="molecule type" value="Genomic_DNA"/>
</dbReference>
<dbReference type="PANTHER" id="PTHR47396:SF1">
    <property type="entry name" value="ATP-DEPENDENT HELICASE IRC3-RELATED"/>
    <property type="match status" value="1"/>
</dbReference>
<dbReference type="Proteomes" id="UP000266292">
    <property type="component" value="Chromosome"/>
</dbReference>
<dbReference type="GO" id="GO:0005829">
    <property type="term" value="C:cytosol"/>
    <property type="evidence" value="ECO:0007669"/>
    <property type="project" value="TreeGrafter"/>
</dbReference>
<dbReference type="InterPro" id="IPR006935">
    <property type="entry name" value="Helicase/UvrB_N"/>
</dbReference>
<evidence type="ECO:0000313" key="2">
    <source>
        <dbReference type="EMBL" id="ARS35789.1"/>
    </source>
</evidence>
<organism evidence="2 3">
    <name type="scientific">Pontibacter actiniarum</name>
    <dbReference type="NCBI Taxonomy" id="323450"/>
    <lineage>
        <taxon>Bacteria</taxon>
        <taxon>Pseudomonadati</taxon>
        <taxon>Bacteroidota</taxon>
        <taxon>Cytophagia</taxon>
        <taxon>Cytophagales</taxon>
        <taxon>Hymenobacteraceae</taxon>
        <taxon>Pontibacter</taxon>
    </lineage>
</organism>
<dbReference type="RefSeq" id="WP_025606884.1">
    <property type="nucleotide sequence ID" value="NZ_CP021235.1"/>
</dbReference>
<dbReference type="OrthoDB" id="9759819at2"/>
<dbReference type="InterPro" id="IPR050742">
    <property type="entry name" value="Helicase_Restrict-Modif_Enz"/>
</dbReference>
<name>A0A1X9YSD4_9BACT</name>
<keyword evidence="3" id="KW-1185">Reference proteome</keyword>
<dbReference type="KEGG" id="pact:CA264_10235"/>
<dbReference type="GO" id="GO:0003677">
    <property type="term" value="F:DNA binding"/>
    <property type="evidence" value="ECO:0007669"/>
    <property type="project" value="InterPro"/>
</dbReference>
<dbReference type="InterPro" id="IPR014001">
    <property type="entry name" value="Helicase_ATP-bd"/>
</dbReference>
<dbReference type="CDD" id="cd18785">
    <property type="entry name" value="SF2_C"/>
    <property type="match status" value="1"/>
</dbReference>
<dbReference type="InterPro" id="IPR027417">
    <property type="entry name" value="P-loop_NTPase"/>
</dbReference>
<dbReference type="Gene3D" id="3.40.50.300">
    <property type="entry name" value="P-loop containing nucleotide triphosphate hydrolases"/>
    <property type="match status" value="2"/>
</dbReference>
<dbReference type="SUPFAM" id="SSF52540">
    <property type="entry name" value="P-loop containing nucleoside triphosphate hydrolases"/>
    <property type="match status" value="1"/>
</dbReference>
<dbReference type="STRING" id="709015.GCA_000472485_02065"/>
<proteinExistence type="predicted"/>
<dbReference type="PANTHER" id="PTHR47396">
    <property type="entry name" value="TYPE I RESTRICTION ENZYME ECOKI R PROTEIN"/>
    <property type="match status" value="1"/>
</dbReference>
<sequence length="1085" mass="123509">MLLKLPKLERKAYQKVGTKNIARQLIQPGIELDVVKASSTRSGMTVSCGQDQYYLTCNKGDCPADKGLVLLTNIRPTEERIANGEIRVKGWLKHPALQDTLTPESIIKTWTNRFSYREEDPESDSPGLRQPQIGALHMIMGHLKMPLDTATVVMPTGTGKTETMLSALIANKCRRLLVIVPSDSLRRQISAKFTTLGLLKQFEIIAEEAAYPIVGVMSQAFKTVEELNELTQACNVIVTTMQILTGLSEEQTQFLVENCSNVFIDEAHHVKASTWNTFKEKFPAERIIQFTATPFRNDGKRLDGKIIFNFPLREAQRQGYFKHIEFLPIREFDPDVADKEIAERAVERLRQDRAHGYNHLLMARCSTRERANKVYEIYKDYADLNPVIIYSGVPNFRETYDRITNKEAKIIVCVDMLGEGFDLPELKVAAFHDIRKSLPITLQFAGRFTRTKHDEELADASFIANIADLTVRAELEDLYARDADWNQLLSDASFGRINEEVEFKELMDGFTKLGSSKIPLQNIRTKLSTVIYKNKTNEWSPKQFYKAIPGYDELEFKFHDINRDENMLIIITANKVDVEWVNHKDIYLVDWKLTVVYWETKNNLLFINSSDNSSLYTDLAQAIIGEEAELIRGIDVFRAFHNIKRIRLQNVGLRYFLGKNVRFRMMVGSDVAEALSIAERQKGEKAFVMGIGYENGSPVNIGSSYKGRIWTKLDGDLKGLKSWCDSLGAKFSDPNVDPNQILRETLIPTQVVEVPDVHPVYIDWAVEMYLSSETRFRFEIDGVVFDLSSIELGLNARPANDVISFALESETKSVVFELQLFLDTASEEPYPDFRVIQPSGNTVMVRYGSKSVDACRFFEEFTPTIWFADGSALTGNEYVELKHSINVYPREEIIAWDWTGVDLSAESQHVAPLITNSIQYKVIKELKSRDYDIVYDDDYSGEIADVVAIKLDSEKIKVDLFHLKYAVDGVVSNQVKNLYEVCGQAQKSIHWKHKAGNEFFNHLLRRKEKKRRGNSRSRLEKGTVQNLEKLLSIAKKEIPMEFEVYIVQPGVSKSAASQEILTLLGVTENFVKEVAGVNLYVISSQ</sequence>
<dbReference type="PROSITE" id="PS51192">
    <property type="entry name" value="HELICASE_ATP_BIND_1"/>
    <property type="match status" value="1"/>
</dbReference>
<gene>
    <name evidence="2" type="ORF">CA264_10235</name>
</gene>
<accession>A0A1X9YSD4</accession>
<dbReference type="SMART" id="SM00487">
    <property type="entry name" value="DEXDc"/>
    <property type="match status" value="1"/>
</dbReference>
<dbReference type="Pfam" id="PF04851">
    <property type="entry name" value="ResIII"/>
    <property type="match status" value="1"/>
</dbReference>